<feature type="domain" description="HTH araC/xylS-type" evidence="4">
    <location>
        <begin position="212"/>
        <end position="310"/>
    </location>
</feature>
<keyword evidence="6" id="KW-1185">Reference proteome</keyword>
<sequence length="318" mass="33690">MDPLASLLYEVRSDGALFSRNIVAPPWAVRFADGTPLAVITMLRGAGWVVPDGAAPVALGRGDVAVVAGAEPFTIADDAGAGAPPLYVVHPDQCTTAAGEDVSDDVILGLRTCGNSPDGSTVLLTGSYQVDGRVSERLLSGLPRVLVVHHDGKLGPILALTDMEISRDDPGQQAVLDRLLDLLLLATLREWFTRPEADPPAWYRALGDPVAGRALRLIHDRPAHPWTVTALAEETGVSRATFARRFSDLVGEPPVAYLTGWRLALAADLLVGTEATVESIARQVGYRSAFGLSVAFKRVYGTRPSQHRAAPATTVGHG</sequence>
<evidence type="ECO:0000256" key="2">
    <source>
        <dbReference type="ARBA" id="ARBA00023125"/>
    </source>
</evidence>
<dbReference type="InterPro" id="IPR032783">
    <property type="entry name" value="AraC_lig"/>
</dbReference>
<dbReference type="Pfam" id="PF12833">
    <property type="entry name" value="HTH_18"/>
    <property type="match status" value="1"/>
</dbReference>
<gene>
    <name evidence="5" type="ORF">FHS42_005830</name>
</gene>
<protein>
    <submittedName>
        <fullName evidence="5">AraC-like DNA-binding protein</fullName>
    </submittedName>
</protein>
<keyword evidence="2 5" id="KW-0238">DNA-binding</keyword>
<dbReference type="InterPro" id="IPR050204">
    <property type="entry name" value="AraC_XylS_family_regulators"/>
</dbReference>
<evidence type="ECO:0000313" key="5">
    <source>
        <dbReference type="EMBL" id="MBB5938739.1"/>
    </source>
</evidence>
<accession>A0A7W9QEW8</accession>
<dbReference type="GO" id="GO:0003700">
    <property type="term" value="F:DNA-binding transcription factor activity"/>
    <property type="evidence" value="ECO:0007669"/>
    <property type="project" value="InterPro"/>
</dbReference>
<dbReference type="CDD" id="cd00090">
    <property type="entry name" value="HTH_ARSR"/>
    <property type="match status" value="1"/>
</dbReference>
<reference evidence="5 6" key="1">
    <citation type="submission" date="2020-08" db="EMBL/GenBank/DDBJ databases">
        <title>Genomic Encyclopedia of Type Strains, Phase III (KMG-III): the genomes of soil and plant-associated and newly described type strains.</title>
        <authorList>
            <person name="Whitman W."/>
        </authorList>
    </citation>
    <scope>NUCLEOTIDE SEQUENCE [LARGE SCALE GENOMIC DNA]</scope>
    <source>
        <strain evidence="5 6">CECT 8305</strain>
    </source>
</reference>
<dbReference type="PANTHER" id="PTHR46796">
    <property type="entry name" value="HTH-TYPE TRANSCRIPTIONAL ACTIVATOR RHAS-RELATED"/>
    <property type="match status" value="1"/>
</dbReference>
<dbReference type="PANTHER" id="PTHR46796:SF13">
    <property type="entry name" value="HTH-TYPE TRANSCRIPTIONAL ACTIVATOR RHAS"/>
    <property type="match status" value="1"/>
</dbReference>
<evidence type="ECO:0000259" key="4">
    <source>
        <dbReference type="PROSITE" id="PS01124"/>
    </source>
</evidence>
<organism evidence="5 6">
    <name type="scientific">Streptomyces zagrosensis</name>
    <dbReference type="NCBI Taxonomy" id="1042984"/>
    <lineage>
        <taxon>Bacteria</taxon>
        <taxon>Bacillati</taxon>
        <taxon>Actinomycetota</taxon>
        <taxon>Actinomycetes</taxon>
        <taxon>Kitasatosporales</taxon>
        <taxon>Streptomycetaceae</taxon>
        <taxon>Streptomyces</taxon>
    </lineage>
</organism>
<evidence type="ECO:0000256" key="1">
    <source>
        <dbReference type="ARBA" id="ARBA00023015"/>
    </source>
</evidence>
<name>A0A7W9QEW8_9ACTN</name>
<keyword evidence="3" id="KW-0804">Transcription</keyword>
<dbReference type="PROSITE" id="PS01124">
    <property type="entry name" value="HTH_ARAC_FAMILY_2"/>
    <property type="match status" value="1"/>
</dbReference>
<dbReference type="InterPro" id="IPR018060">
    <property type="entry name" value="HTH_AraC"/>
</dbReference>
<dbReference type="InterPro" id="IPR011991">
    <property type="entry name" value="ArsR-like_HTH"/>
</dbReference>
<dbReference type="GO" id="GO:0043565">
    <property type="term" value="F:sequence-specific DNA binding"/>
    <property type="evidence" value="ECO:0007669"/>
    <property type="project" value="InterPro"/>
</dbReference>
<evidence type="ECO:0000256" key="3">
    <source>
        <dbReference type="ARBA" id="ARBA00023163"/>
    </source>
</evidence>
<comment type="caution">
    <text evidence="5">The sequence shown here is derived from an EMBL/GenBank/DDBJ whole genome shotgun (WGS) entry which is preliminary data.</text>
</comment>
<dbReference type="RefSeq" id="WP_184576733.1">
    <property type="nucleotide sequence ID" value="NZ_JACHJL010000018.1"/>
</dbReference>
<evidence type="ECO:0000313" key="6">
    <source>
        <dbReference type="Proteomes" id="UP000588098"/>
    </source>
</evidence>
<dbReference type="SMART" id="SM00342">
    <property type="entry name" value="HTH_ARAC"/>
    <property type="match status" value="1"/>
</dbReference>
<proteinExistence type="predicted"/>
<dbReference type="InterPro" id="IPR009057">
    <property type="entry name" value="Homeodomain-like_sf"/>
</dbReference>
<dbReference type="Gene3D" id="1.10.10.60">
    <property type="entry name" value="Homeodomain-like"/>
    <property type="match status" value="2"/>
</dbReference>
<dbReference type="AlphaFoldDB" id="A0A7W9QEW8"/>
<dbReference type="Proteomes" id="UP000588098">
    <property type="component" value="Unassembled WGS sequence"/>
</dbReference>
<dbReference type="Pfam" id="PF12852">
    <property type="entry name" value="Cupin_6"/>
    <property type="match status" value="1"/>
</dbReference>
<dbReference type="SUPFAM" id="SSF46689">
    <property type="entry name" value="Homeodomain-like"/>
    <property type="match status" value="2"/>
</dbReference>
<keyword evidence="1" id="KW-0805">Transcription regulation</keyword>
<dbReference type="EMBL" id="JACHJL010000018">
    <property type="protein sequence ID" value="MBB5938739.1"/>
    <property type="molecule type" value="Genomic_DNA"/>
</dbReference>